<sequence length="52" mass="5910">MVYGTKQGEIEVSRVGVKFFLLIIWYSGTCAPRKGTGTLRRSVNKQQESFLE</sequence>
<proteinExistence type="predicted"/>
<dbReference type="Proteomes" id="UP000265520">
    <property type="component" value="Unassembled WGS sequence"/>
</dbReference>
<keyword evidence="2" id="KW-1185">Reference proteome</keyword>
<reference evidence="1 2" key="1">
    <citation type="journal article" date="2018" name="Front. Plant Sci.">
        <title>Red Clover (Trifolium pratense) and Zigzag Clover (T. medium) - A Picture of Genomic Similarities and Differences.</title>
        <authorList>
            <person name="Dluhosova J."/>
            <person name="Istvanek J."/>
            <person name="Nedelnik J."/>
            <person name="Repkova J."/>
        </authorList>
    </citation>
    <scope>NUCLEOTIDE SEQUENCE [LARGE SCALE GENOMIC DNA]</scope>
    <source>
        <strain evidence="2">cv. 10/8</strain>
        <tissue evidence="1">Leaf</tissue>
    </source>
</reference>
<comment type="caution">
    <text evidence="1">The sequence shown here is derived from an EMBL/GenBank/DDBJ whole genome shotgun (WGS) entry which is preliminary data.</text>
</comment>
<organism evidence="1 2">
    <name type="scientific">Trifolium medium</name>
    <dbReference type="NCBI Taxonomy" id="97028"/>
    <lineage>
        <taxon>Eukaryota</taxon>
        <taxon>Viridiplantae</taxon>
        <taxon>Streptophyta</taxon>
        <taxon>Embryophyta</taxon>
        <taxon>Tracheophyta</taxon>
        <taxon>Spermatophyta</taxon>
        <taxon>Magnoliopsida</taxon>
        <taxon>eudicotyledons</taxon>
        <taxon>Gunneridae</taxon>
        <taxon>Pentapetalae</taxon>
        <taxon>rosids</taxon>
        <taxon>fabids</taxon>
        <taxon>Fabales</taxon>
        <taxon>Fabaceae</taxon>
        <taxon>Papilionoideae</taxon>
        <taxon>50 kb inversion clade</taxon>
        <taxon>NPAAA clade</taxon>
        <taxon>Hologalegina</taxon>
        <taxon>IRL clade</taxon>
        <taxon>Trifolieae</taxon>
        <taxon>Trifolium</taxon>
    </lineage>
</organism>
<protein>
    <submittedName>
        <fullName evidence="1">Uncharacterized protein</fullName>
    </submittedName>
</protein>
<feature type="non-terminal residue" evidence="1">
    <location>
        <position position="52"/>
    </location>
</feature>
<dbReference type="EMBL" id="LXQA010528176">
    <property type="protein sequence ID" value="MCI57388.1"/>
    <property type="molecule type" value="Genomic_DNA"/>
</dbReference>
<dbReference type="AlphaFoldDB" id="A0A392T8M4"/>
<evidence type="ECO:0000313" key="1">
    <source>
        <dbReference type="EMBL" id="MCI57388.1"/>
    </source>
</evidence>
<accession>A0A392T8M4</accession>
<evidence type="ECO:0000313" key="2">
    <source>
        <dbReference type="Proteomes" id="UP000265520"/>
    </source>
</evidence>
<name>A0A392T8M4_9FABA</name>